<sequence length="276" mass="29478">AAYPLAAVSNAQFTMGGIKVIGVPGEPAEVNSFLGVPFAQAPTGPLRWLPPQAWQGQQKISYKADKFAPACFQGPHISNWYKNVVSGFGGDPDSVVLPKVSEDCLYLNIWQPAASADKPFPVIVFIHGGSNKGGWSYEPNYLSEGLAAKGVIVVTIAYRLGIFGHFSHPDLEYSNFGLLDQIMALHWVQSNIKALSGDPENVTVMGESAGANNIDFLLASPLSRGLFQRVIHQSGGSGVTGTSSRQDHLDLGGEFVSKLLGGVNENAVQKMRQIPA</sequence>
<feature type="domain" description="Carboxylesterase type B" evidence="1">
    <location>
        <begin position="26"/>
        <end position="237"/>
    </location>
</feature>
<dbReference type="InterPro" id="IPR002018">
    <property type="entry name" value="CarbesteraseB"/>
</dbReference>
<dbReference type="SUPFAM" id="SSF53474">
    <property type="entry name" value="alpha/beta-Hydrolases"/>
    <property type="match status" value="1"/>
</dbReference>
<dbReference type="InterPro" id="IPR029058">
    <property type="entry name" value="AB_hydrolase_fold"/>
</dbReference>
<dbReference type="PROSITE" id="PS00941">
    <property type="entry name" value="CARBOXYLESTERASE_B_2"/>
    <property type="match status" value="1"/>
</dbReference>
<gene>
    <name evidence="2" type="ORF">METZ01_LOCUS412152</name>
</gene>
<accession>A0A382WMF0</accession>
<dbReference type="Gene3D" id="3.40.50.1820">
    <property type="entry name" value="alpha/beta hydrolase"/>
    <property type="match status" value="1"/>
</dbReference>
<evidence type="ECO:0000313" key="2">
    <source>
        <dbReference type="EMBL" id="SVD59298.1"/>
    </source>
</evidence>
<dbReference type="Pfam" id="PF00135">
    <property type="entry name" value="COesterase"/>
    <property type="match status" value="1"/>
</dbReference>
<dbReference type="AlphaFoldDB" id="A0A382WMF0"/>
<dbReference type="InterPro" id="IPR050309">
    <property type="entry name" value="Type-B_Carboxylest/Lipase"/>
</dbReference>
<reference evidence="2" key="1">
    <citation type="submission" date="2018-05" db="EMBL/GenBank/DDBJ databases">
        <authorList>
            <person name="Lanie J.A."/>
            <person name="Ng W.-L."/>
            <person name="Kazmierczak K.M."/>
            <person name="Andrzejewski T.M."/>
            <person name="Davidsen T.M."/>
            <person name="Wayne K.J."/>
            <person name="Tettelin H."/>
            <person name="Glass J.I."/>
            <person name="Rusch D."/>
            <person name="Podicherti R."/>
            <person name="Tsui H.-C.T."/>
            <person name="Winkler M.E."/>
        </authorList>
    </citation>
    <scope>NUCLEOTIDE SEQUENCE</scope>
</reference>
<feature type="non-terminal residue" evidence="2">
    <location>
        <position position="276"/>
    </location>
</feature>
<dbReference type="PANTHER" id="PTHR11559">
    <property type="entry name" value="CARBOXYLESTERASE"/>
    <property type="match status" value="1"/>
</dbReference>
<name>A0A382WMF0_9ZZZZ</name>
<proteinExistence type="predicted"/>
<dbReference type="EMBL" id="UINC01160571">
    <property type="protein sequence ID" value="SVD59298.1"/>
    <property type="molecule type" value="Genomic_DNA"/>
</dbReference>
<evidence type="ECO:0000259" key="1">
    <source>
        <dbReference type="Pfam" id="PF00135"/>
    </source>
</evidence>
<dbReference type="InterPro" id="IPR019819">
    <property type="entry name" value="Carboxylesterase_B_CS"/>
</dbReference>
<protein>
    <recommendedName>
        <fullName evidence="1">Carboxylesterase type B domain-containing protein</fullName>
    </recommendedName>
</protein>
<organism evidence="2">
    <name type="scientific">marine metagenome</name>
    <dbReference type="NCBI Taxonomy" id="408172"/>
    <lineage>
        <taxon>unclassified sequences</taxon>
        <taxon>metagenomes</taxon>
        <taxon>ecological metagenomes</taxon>
    </lineage>
</organism>
<feature type="non-terminal residue" evidence="2">
    <location>
        <position position="1"/>
    </location>
</feature>